<dbReference type="SUPFAM" id="SSF57667">
    <property type="entry name" value="beta-beta-alpha zinc fingers"/>
    <property type="match status" value="5"/>
</dbReference>
<feature type="domain" description="C2H2-type" evidence="8">
    <location>
        <begin position="178"/>
        <end position="206"/>
    </location>
</feature>
<evidence type="ECO:0000256" key="4">
    <source>
        <dbReference type="ARBA" id="ARBA00022771"/>
    </source>
</evidence>
<feature type="domain" description="C2H2-type" evidence="8">
    <location>
        <begin position="151"/>
        <end position="178"/>
    </location>
</feature>
<comment type="subcellular location">
    <subcellularLocation>
        <location evidence="1">Nucleus</location>
    </subcellularLocation>
</comment>
<dbReference type="EMBL" id="OW152841">
    <property type="protein sequence ID" value="CAH2062220.1"/>
    <property type="molecule type" value="Genomic_DNA"/>
</dbReference>
<feature type="domain" description="C2H2-type" evidence="8">
    <location>
        <begin position="322"/>
        <end position="345"/>
    </location>
</feature>
<feature type="non-terminal residue" evidence="9">
    <location>
        <position position="345"/>
    </location>
</feature>
<evidence type="ECO:0000256" key="3">
    <source>
        <dbReference type="ARBA" id="ARBA00022737"/>
    </source>
</evidence>
<dbReference type="Gene3D" id="3.30.160.60">
    <property type="entry name" value="Classic Zinc Finger"/>
    <property type="match status" value="5"/>
</dbReference>
<feature type="domain" description="C2H2-type" evidence="8">
    <location>
        <begin position="239"/>
        <end position="267"/>
    </location>
</feature>
<reference evidence="9" key="1">
    <citation type="submission" date="2022-03" db="EMBL/GenBank/DDBJ databases">
        <authorList>
            <person name="Martin H S."/>
        </authorList>
    </citation>
    <scope>NUCLEOTIDE SEQUENCE</scope>
</reference>
<evidence type="ECO:0000313" key="10">
    <source>
        <dbReference type="Proteomes" id="UP000837857"/>
    </source>
</evidence>
<sequence>MTLSERENAAVLLQNTTANPFTYLSYPFSFRCFYCPERSTELGKILAHTKAHVVPELSVLMTQHLRKGKKTIKADISELLCRICDAPLSSLDEARGHLSSNHGERFTEAGNGIIAFGLKTTNGEYSCRECSETFHGFFQLNKHINVHYSAAVCDTCGKAFATHARLLQHMETHLTGRYPCEQCGRTFTSPPKLRYHASKAHGGQAKVKPSKCPVCDARFEHHYEKMKHLREMHGIAHNHPCKACGAVFTTRKSLYFHTRKQHTSALTCEVCDRPFAERNHLKKHMAVHTHARDHPCPLCSKAYRYEKNLKEHMRVHNPDWRFACPRCWVGFRGKIEYRKHMVTHE</sequence>
<feature type="domain" description="C2H2-type" evidence="8">
    <location>
        <begin position="266"/>
        <end position="293"/>
    </location>
</feature>
<evidence type="ECO:0000256" key="2">
    <source>
        <dbReference type="ARBA" id="ARBA00022723"/>
    </source>
</evidence>
<name>A0ABN8IQG1_9NEOP</name>
<keyword evidence="6" id="KW-0539">Nucleus</keyword>
<dbReference type="Proteomes" id="UP000837857">
    <property type="component" value="Chromosome 29"/>
</dbReference>
<evidence type="ECO:0000256" key="7">
    <source>
        <dbReference type="PROSITE-ProRule" id="PRU00042"/>
    </source>
</evidence>
<dbReference type="SMART" id="SM00355">
    <property type="entry name" value="ZnF_C2H2"/>
    <property type="match status" value="10"/>
</dbReference>
<dbReference type="InterPro" id="IPR036236">
    <property type="entry name" value="Znf_C2H2_sf"/>
</dbReference>
<feature type="domain" description="C2H2-type" evidence="8">
    <location>
        <begin position="125"/>
        <end position="147"/>
    </location>
</feature>
<evidence type="ECO:0000256" key="5">
    <source>
        <dbReference type="ARBA" id="ARBA00022833"/>
    </source>
</evidence>
<dbReference type="PROSITE" id="PS00028">
    <property type="entry name" value="ZINC_FINGER_C2H2_1"/>
    <property type="match status" value="5"/>
</dbReference>
<proteinExistence type="predicted"/>
<dbReference type="Pfam" id="PF13912">
    <property type="entry name" value="zf-C2H2_6"/>
    <property type="match status" value="1"/>
</dbReference>
<dbReference type="PROSITE" id="PS50157">
    <property type="entry name" value="ZINC_FINGER_C2H2_2"/>
    <property type="match status" value="7"/>
</dbReference>
<keyword evidence="3" id="KW-0677">Repeat</keyword>
<dbReference type="InterPro" id="IPR050888">
    <property type="entry name" value="ZnF_C2H2-type_TF"/>
</dbReference>
<feature type="domain" description="C2H2-type" evidence="8">
    <location>
        <begin position="294"/>
        <end position="321"/>
    </location>
</feature>
<keyword evidence="10" id="KW-1185">Reference proteome</keyword>
<evidence type="ECO:0000256" key="6">
    <source>
        <dbReference type="ARBA" id="ARBA00023242"/>
    </source>
</evidence>
<dbReference type="Pfam" id="PF00096">
    <property type="entry name" value="zf-C2H2"/>
    <property type="match status" value="4"/>
</dbReference>
<keyword evidence="2" id="KW-0479">Metal-binding</keyword>
<dbReference type="InterPro" id="IPR013087">
    <property type="entry name" value="Znf_C2H2_type"/>
</dbReference>
<evidence type="ECO:0000259" key="8">
    <source>
        <dbReference type="PROSITE" id="PS50157"/>
    </source>
</evidence>
<dbReference type="PANTHER" id="PTHR24406">
    <property type="entry name" value="TRANSCRIPTIONAL REPRESSOR CTCFL-RELATED"/>
    <property type="match status" value="1"/>
</dbReference>
<accession>A0ABN8IQG1</accession>
<protein>
    <recommendedName>
        <fullName evidence="8">C2H2-type domain-containing protein</fullName>
    </recommendedName>
</protein>
<organism evidence="9 10">
    <name type="scientific">Iphiclides podalirius</name>
    <name type="common">scarce swallowtail</name>
    <dbReference type="NCBI Taxonomy" id="110791"/>
    <lineage>
        <taxon>Eukaryota</taxon>
        <taxon>Metazoa</taxon>
        <taxon>Ecdysozoa</taxon>
        <taxon>Arthropoda</taxon>
        <taxon>Hexapoda</taxon>
        <taxon>Insecta</taxon>
        <taxon>Pterygota</taxon>
        <taxon>Neoptera</taxon>
        <taxon>Endopterygota</taxon>
        <taxon>Lepidoptera</taxon>
        <taxon>Glossata</taxon>
        <taxon>Ditrysia</taxon>
        <taxon>Papilionoidea</taxon>
        <taxon>Papilionidae</taxon>
        <taxon>Papilioninae</taxon>
        <taxon>Iphiclides</taxon>
    </lineage>
</organism>
<keyword evidence="5" id="KW-0862">Zinc</keyword>
<keyword evidence="4 7" id="KW-0863">Zinc-finger</keyword>
<evidence type="ECO:0000313" key="9">
    <source>
        <dbReference type="EMBL" id="CAH2062220.1"/>
    </source>
</evidence>
<evidence type="ECO:0000256" key="1">
    <source>
        <dbReference type="ARBA" id="ARBA00004123"/>
    </source>
</evidence>
<gene>
    <name evidence="9" type="ORF">IPOD504_LOCUS11786</name>
</gene>